<gene>
    <name evidence="2" type="ORF">N136_03693</name>
</gene>
<organism evidence="2 3">
    <name type="scientific">Leifsonia aquatica ATCC 14665</name>
    <dbReference type="NCBI Taxonomy" id="1358026"/>
    <lineage>
        <taxon>Bacteria</taxon>
        <taxon>Bacillati</taxon>
        <taxon>Actinomycetota</taxon>
        <taxon>Actinomycetes</taxon>
        <taxon>Micrococcales</taxon>
        <taxon>Microbacteriaceae</taxon>
        <taxon>Leifsonia</taxon>
    </lineage>
</organism>
<evidence type="ECO:0000313" key="3">
    <source>
        <dbReference type="Proteomes" id="UP000016605"/>
    </source>
</evidence>
<dbReference type="InterPro" id="IPR013785">
    <property type="entry name" value="Aldolase_TIM"/>
</dbReference>
<comment type="cofactor">
    <cofactor evidence="1">
        <name>Zn(2+)</name>
        <dbReference type="ChEBI" id="CHEBI:29105"/>
    </cofactor>
</comment>
<proteinExistence type="predicted"/>
<dbReference type="HOGENOM" id="CLU_2312042_0_0_11"/>
<reference evidence="2 3" key="1">
    <citation type="submission" date="2013-08" db="EMBL/GenBank/DDBJ databases">
        <authorList>
            <person name="Weinstock G."/>
            <person name="Sodergren E."/>
            <person name="Wylie T."/>
            <person name="Fulton L."/>
            <person name="Fulton R."/>
            <person name="Fronick C."/>
            <person name="O'Laughlin M."/>
            <person name="Godfrey J."/>
            <person name="Miner T."/>
            <person name="Herter B."/>
            <person name="Appelbaum E."/>
            <person name="Cordes M."/>
            <person name="Lek S."/>
            <person name="Wollam A."/>
            <person name="Pepin K.H."/>
            <person name="Palsikar V.B."/>
            <person name="Mitreva M."/>
            <person name="Wilson R.K."/>
        </authorList>
    </citation>
    <scope>NUCLEOTIDE SEQUENCE [LARGE SCALE GENOMIC DNA]</scope>
    <source>
        <strain evidence="2 3">ATCC 14665</strain>
    </source>
</reference>
<evidence type="ECO:0000256" key="1">
    <source>
        <dbReference type="ARBA" id="ARBA00001947"/>
    </source>
</evidence>
<evidence type="ECO:0000313" key="2">
    <source>
        <dbReference type="EMBL" id="ERK69979.1"/>
    </source>
</evidence>
<dbReference type="AlphaFoldDB" id="U2RN50"/>
<dbReference type="GO" id="GO:0016832">
    <property type="term" value="F:aldehyde-lyase activity"/>
    <property type="evidence" value="ECO:0007669"/>
    <property type="project" value="InterPro"/>
</dbReference>
<dbReference type="Pfam" id="PF01116">
    <property type="entry name" value="F_bP_aldolase"/>
    <property type="match status" value="1"/>
</dbReference>
<name>U2RN50_LEIAQ</name>
<dbReference type="GO" id="GO:0005975">
    <property type="term" value="P:carbohydrate metabolic process"/>
    <property type="evidence" value="ECO:0007669"/>
    <property type="project" value="InterPro"/>
</dbReference>
<dbReference type="GO" id="GO:0008270">
    <property type="term" value="F:zinc ion binding"/>
    <property type="evidence" value="ECO:0007669"/>
    <property type="project" value="InterPro"/>
</dbReference>
<dbReference type="Proteomes" id="UP000016605">
    <property type="component" value="Unassembled WGS sequence"/>
</dbReference>
<dbReference type="PATRIC" id="fig|1358026.3.peg.3080"/>
<dbReference type="InterPro" id="IPR050246">
    <property type="entry name" value="Class_II_FBP_aldolase"/>
</dbReference>
<accession>U2RN50</accession>
<dbReference type="PANTHER" id="PTHR30304:SF0">
    <property type="entry name" value="D-TAGATOSE-1,6-BISPHOSPHATE ALDOLASE SUBUNIT GATY-RELATED"/>
    <property type="match status" value="1"/>
</dbReference>
<evidence type="ECO:0008006" key="4">
    <source>
        <dbReference type="Google" id="ProtNLM"/>
    </source>
</evidence>
<dbReference type="PANTHER" id="PTHR30304">
    <property type="entry name" value="D-TAGATOSE-1,6-BISPHOSPHATE ALDOLASE"/>
    <property type="match status" value="1"/>
</dbReference>
<dbReference type="Gene3D" id="3.20.20.70">
    <property type="entry name" value="Aldolase class I"/>
    <property type="match status" value="1"/>
</dbReference>
<comment type="caution">
    <text evidence="2">The sequence shown here is derived from an EMBL/GenBank/DDBJ whole genome shotgun (WGS) entry which is preliminary data.</text>
</comment>
<feature type="non-terminal residue" evidence="2">
    <location>
        <position position="1"/>
    </location>
</feature>
<dbReference type="EMBL" id="AWVQ01000556">
    <property type="protein sequence ID" value="ERK69979.1"/>
    <property type="molecule type" value="Genomic_DNA"/>
</dbReference>
<sequence length="100" mass="10347">SAQLDLELIARLAVAVPVPLVLHGSSGVADAIIADAVAAGIRKVNVGTALNIAFTASLREALAAQPDAVDPRKYTRDARAAMADLVARFCRVVDSRLPAS</sequence>
<dbReference type="InterPro" id="IPR000771">
    <property type="entry name" value="FBA_II"/>
</dbReference>
<protein>
    <recommendedName>
        <fullName evidence="4">Fructose-bisphosphate aldolase</fullName>
    </recommendedName>
</protein>
<dbReference type="RefSeq" id="WP_021764307.1">
    <property type="nucleotide sequence ID" value="NZ_KI272455.1"/>
</dbReference>
<dbReference type="SUPFAM" id="SSF51569">
    <property type="entry name" value="Aldolase"/>
    <property type="match status" value="1"/>
</dbReference>